<reference evidence="2" key="3">
    <citation type="submission" date="2016-03" db="UniProtKB">
        <authorList>
            <consortium name="EnsemblProtists"/>
        </authorList>
    </citation>
    <scope>IDENTIFICATION</scope>
</reference>
<name>L1JN95_GUITC</name>
<evidence type="ECO:0000313" key="3">
    <source>
        <dbReference type="Proteomes" id="UP000011087"/>
    </source>
</evidence>
<dbReference type="RefSeq" id="XP_005836528.1">
    <property type="nucleotide sequence ID" value="XM_005836471.1"/>
</dbReference>
<evidence type="ECO:0000313" key="2">
    <source>
        <dbReference type="EnsemblProtists" id="EKX49548"/>
    </source>
</evidence>
<reference evidence="1 3" key="1">
    <citation type="journal article" date="2012" name="Nature">
        <title>Algal genomes reveal evolutionary mosaicism and the fate of nucleomorphs.</title>
        <authorList>
            <consortium name="DOE Joint Genome Institute"/>
            <person name="Curtis B.A."/>
            <person name="Tanifuji G."/>
            <person name="Burki F."/>
            <person name="Gruber A."/>
            <person name="Irimia M."/>
            <person name="Maruyama S."/>
            <person name="Arias M.C."/>
            <person name="Ball S.G."/>
            <person name="Gile G.H."/>
            <person name="Hirakawa Y."/>
            <person name="Hopkins J.F."/>
            <person name="Kuo A."/>
            <person name="Rensing S.A."/>
            <person name="Schmutz J."/>
            <person name="Symeonidi A."/>
            <person name="Elias M."/>
            <person name="Eveleigh R.J."/>
            <person name="Herman E.K."/>
            <person name="Klute M.J."/>
            <person name="Nakayama T."/>
            <person name="Obornik M."/>
            <person name="Reyes-Prieto A."/>
            <person name="Armbrust E.V."/>
            <person name="Aves S.J."/>
            <person name="Beiko R.G."/>
            <person name="Coutinho P."/>
            <person name="Dacks J.B."/>
            <person name="Durnford D.G."/>
            <person name="Fast N.M."/>
            <person name="Green B.R."/>
            <person name="Grisdale C.J."/>
            <person name="Hempel F."/>
            <person name="Henrissat B."/>
            <person name="Hoppner M.P."/>
            <person name="Ishida K."/>
            <person name="Kim E."/>
            <person name="Koreny L."/>
            <person name="Kroth P.G."/>
            <person name="Liu Y."/>
            <person name="Malik S.B."/>
            <person name="Maier U.G."/>
            <person name="McRose D."/>
            <person name="Mock T."/>
            <person name="Neilson J.A."/>
            <person name="Onodera N.T."/>
            <person name="Poole A.M."/>
            <person name="Pritham E.J."/>
            <person name="Richards T.A."/>
            <person name="Rocap G."/>
            <person name="Roy S.W."/>
            <person name="Sarai C."/>
            <person name="Schaack S."/>
            <person name="Shirato S."/>
            <person name="Slamovits C.H."/>
            <person name="Spencer D.F."/>
            <person name="Suzuki S."/>
            <person name="Worden A.Z."/>
            <person name="Zauner S."/>
            <person name="Barry K."/>
            <person name="Bell C."/>
            <person name="Bharti A.K."/>
            <person name="Crow J.A."/>
            <person name="Grimwood J."/>
            <person name="Kramer R."/>
            <person name="Lindquist E."/>
            <person name="Lucas S."/>
            <person name="Salamov A."/>
            <person name="McFadden G.I."/>
            <person name="Lane C.E."/>
            <person name="Keeling P.J."/>
            <person name="Gray M.W."/>
            <person name="Grigoriev I.V."/>
            <person name="Archibald J.M."/>
        </authorList>
    </citation>
    <scope>NUCLEOTIDE SEQUENCE</scope>
    <source>
        <strain evidence="1 3">CCMP2712</strain>
    </source>
</reference>
<keyword evidence="3" id="KW-1185">Reference proteome</keyword>
<dbReference type="HOGENOM" id="CLU_1829011_0_0_1"/>
<dbReference type="Proteomes" id="UP000011087">
    <property type="component" value="Unassembled WGS sequence"/>
</dbReference>
<dbReference type="GeneID" id="17306416"/>
<reference evidence="3" key="2">
    <citation type="submission" date="2012-11" db="EMBL/GenBank/DDBJ databases">
        <authorList>
            <person name="Kuo A."/>
            <person name="Curtis B.A."/>
            <person name="Tanifuji G."/>
            <person name="Burki F."/>
            <person name="Gruber A."/>
            <person name="Irimia M."/>
            <person name="Maruyama S."/>
            <person name="Arias M.C."/>
            <person name="Ball S.G."/>
            <person name="Gile G.H."/>
            <person name="Hirakawa Y."/>
            <person name="Hopkins J.F."/>
            <person name="Rensing S.A."/>
            <person name="Schmutz J."/>
            <person name="Symeonidi A."/>
            <person name="Elias M."/>
            <person name="Eveleigh R.J."/>
            <person name="Herman E.K."/>
            <person name="Klute M.J."/>
            <person name="Nakayama T."/>
            <person name="Obornik M."/>
            <person name="Reyes-Prieto A."/>
            <person name="Armbrust E.V."/>
            <person name="Aves S.J."/>
            <person name="Beiko R.G."/>
            <person name="Coutinho P."/>
            <person name="Dacks J.B."/>
            <person name="Durnford D.G."/>
            <person name="Fast N.M."/>
            <person name="Green B.R."/>
            <person name="Grisdale C."/>
            <person name="Hempe F."/>
            <person name="Henrissat B."/>
            <person name="Hoppner M.P."/>
            <person name="Ishida K.-I."/>
            <person name="Kim E."/>
            <person name="Koreny L."/>
            <person name="Kroth P.G."/>
            <person name="Liu Y."/>
            <person name="Malik S.-B."/>
            <person name="Maier U.G."/>
            <person name="McRose D."/>
            <person name="Mock T."/>
            <person name="Neilson J.A."/>
            <person name="Onodera N.T."/>
            <person name="Poole A.M."/>
            <person name="Pritham E.J."/>
            <person name="Richards T.A."/>
            <person name="Rocap G."/>
            <person name="Roy S.W."/>
            <person name="Sarai C."/>
            <person name="Schaack S."/>
            <person name="Shirato S."/>
            <person name="Slamovits C.H."/>
            <person name="Spencer D.F."/>
            <person name="Suzuki S."/>
            <person name="Worden A.Z."/>
            <person name="Zauner S."/>
            <person name="Barry K."/>
            <person name="Bell C."/>
            <person name="Bharti A.K."/>
            <person name="Crow J.A."/>
            <person name="Grimwood J."/>
            <person name="Kramer R."/>
            <person name="Lindquist E."/>
            <person name="Lucas S."/>
            <person name="Salamov A."/>
            <person name="McFadden G.I."/>
            <person name="Lane C.E."/>
            <person name="Keeling P.J."/>
            <person name="Gray M.W."/>
            <person name="Grigoriev I.V."/>
            <person name="Archibald J.M."/>
        </authorList>
    </citation>
    <scope>NUCLEOTIDE SEQUENCE</scope>
    <source>
        <strain evidence="3">CCMP2712</strain>
    </source>
</reference>
<organism evidence="1">
    <name type="scientific">Guillardia theta (strain CCMP2712)</name>
    <name type="common">Cryptophyte</name>
    <dbReference type="NCBI Taxonomy" id="905079"/>
    <lineage>
        <taxon>Eukaryota</taxon>
        <taxon>Cryptophyceae</taxon>
        <taxon>Pyrenomonadales</taxon>
        <taxon>Geminigeraceae</taxon>
        <taxon>Guillardia</taxon>
    </lineage>
</organism>
<sequence length="141" mass="16307">MHSVWSHTNECSSPEALYNLSTMVLSFVVMDYPDTTENKENRNRWKIILLASERGRSQTSHLGQFMEIILTGDESEVFQELVKHLEIMERKNGDEINADGMEMDEKESLVSHFDGVDPSMIERLHVCYIANQKGYLKKKKP</sequence>
<gene>
    <name evidence="1" type="ORF">GUITHDRAFT_104510</name>
</gene>
<dbReference type="EMBL" id="JH992981">
    <property type="protein sequence ID" value="EKX49548.1"/>
    <property type="molecule type" value="Genomic_DNA"/>
</dbReference>
<dbReference type="AlphaFoldDB" id="L1JN95"/>
<protein>
    <submittedName>
        <fullName evidence="1 2">Uncharacterized protein</fullName>
    </submittedName>
</protein>
<evidence type="ECO:0000313" key="1">
    <source>
        <dbReference type="EMBL" id="EKX49548.1"/>
    </source>
</evidence>
<accession>L1JN95</accession>
<dbReference type="PaxDb" id="55529-EKX49548"/>
<proteinExistence type="predicted"/>
<dbReference type="EnsemblProtists" id="EKX49548">
    <property type="protein sequence ID" value="EKX49548"/>
    <property type="gene ID" value="GUITHDRAFT_104510"/>
</dbReference>
<dbReference type="KEGG" id="gtt:GUITHDRAFT_104510"/>